<evidence type="ECO:0000313" key="6">
    <source>
        <dbReference type="Proteomes" id="UP000215158"/>
    </source>
</evidence>
<gene>
    <name evidence="5" type="ORF">CJU94_07085</name>
</gene>
<sequence length="347" mass="36118">MQTTRIKTARAFPLGKLAVVAMLLAGCTTVQTPTKGDPLEGLNRTMFTVNDKIDQYALKPVAKGYVWATPQPVRDSVTNFFSNIGDVYIAANNLLQLKITDGVEDIMRIVINTVFGVGGLFDVATLAKLPKHDNDLGLTLGHYGVPAGPYLVLPLFGPSTVRDAVGSIGNYYVNPLSYIDPAGLSWALYGLNVVNTRANLLSASDVLEGAALDKYSFVRNAYLQRRQYLLSDNKQSQALPNYGEEAPLPKYDDVDGSAAGAPAGAVTGTAGAAGTPGAAAAKPAPASGAAAATPPQAASGTAAAPEAASGSTETPPLDLNGGPETTQIPAGQLVPPTRFNFPSFKLR</sequence>
<dbReference type="PANTHER" id="PTHR30035">
    <property type="entry name" value="LIPOPROTEIN VACJ-RELATED"/>
    <property type="match status" value="1"/>
</dbReference>
<dbReference type="InterPro" id="IPR007428">
    <property type="entry name" value="MlaA"/>
</dbReference>
<comment type="similarity">
    <text evidence="1">Belongs to the MlaA family.</text>
</comment>
<dbReference type="OrthoDB" id="9785326at2"/>
<name>A0A248VGE5_9BURK</name>
<reference evidence="5 6" key="1">
    <citation type="submission" date="2017-08" db="EMBL/GenBank/DDBJ databases">
        <title>Identification and genetic characteristics of simultaneous BTEX- and naphthalene-degrading Paraburkholderia sp. BN5 isolated from petroleum-contaminated soil.</title>
        <authorList>
            <person name="Lee Y."/>
            <person name="Jeon C.O."/>
        </authorList>
    </citation>
    <scope>NUCLEOTIDE SEQUENCE [LARGE SCALE GENOMIC DNA]</scope>
    <source>
        <strain evidence="5 6">BN5</strain>
    </source>
</reference>
<evidence type="ECO:0000256" key="3">
    <source>
        <dbReference type="SAM" id="MobiDB-lite"/>
    </source>
</evidence>
<organism evidence="5 6">
    <name type="scientific">Paraburkholderia aromaticivorans</name>
    <dbReference type="NCBI Taxonomy" id="2026199"/>
    <lineage>
        <taxon>Bacteria</taxon>
        <taxon>Pseudomonadati</taxon>
        <taxon>Pseudomonadota</taxon>
        <taxon>Betaproteobacteria</taxon>
        <taxon>Burkholderiales</taxon>
        <taxon>Burkholderiaceae</taxon>
        <taxon>Paraburkholderia</taxon>
    </lineage>
</organism>
<dbReference type="GO" id="GO:0016020">
    <property type="term" value="C:membrane"/>
    <property type="evidence" value="ECO:0007669"/>
    <property type="project" value="InterPro"/>
</dbReference>
<dbReference type="GO" id="GO:0120010">
    <property type="term" value="P:intermembrane phospholipid transfer"/>
    <property type="evidence" value="ECO:0007669"/>
    <property type="project" value="TreeGrafter"/>
</dbReference>
<proteinExistence type="inferred from homology"/>
<dbReference type="PRINTS" id="PR01805">
    <property type="entry name" value="VACJLIPOPROT"/>
</dbReference>
<evidence type="ECO:0000256" key="4">
    <source>
        <dbReference type="SAM" id="SignalP"/>
    </source>
</evidence>
<feature type="region of interest" description="Disordered" evidence="3">
    <location>
        <begin position="271"/>
        <end position="347"/>
    </location>
</feature>
<dbReference type="Pfam" id="PF04333">
    <property type="entry name" value="MlaA"/>
    <property type="match status" value="1"/>
</dbReference>
<evidence type="ECO:0000256" key="2">
    <source>
        <dbReference type="ARBA" id="ARBA00022729"/>
    </source>
</evidence>
<protein>
    <submittedName>
        <fullName evidence="5">ABC transporter</fullName>
    </submittedName>
</protein>
<evidence type="ECO:0000313" key="5">
    <source>
        <dbReference type="EMBL" id="ASV97952.1"/>
    </source>
</evidence>
<dbReference type="PANTHER" id="PTHR30035:SF3">
    <property type="entry name" value="INTERMEMBRANE PHOSPHOLIPID TRANSPORT SYSTEM LIPOPROTEIN MLAA"/>
    <property type="match status" value="1"/>
</dbReference>
<keyword evidence="6" id="KW-1185">Reference proteome</keyword>
<dbReference type="PROSITE" id="PS51257">
    <property type="entry name" value="PROKAR_LIPOPROTEIN"/>
    <property type="match status" value="1"/>
</dbReference>
<feature type="chain" id="PRO_5013349448" evidence="4">
    <location>
        <begin position="33"/>
        <end position="347"/>
    </location>
</feature>
<dbReference type="EMBL" id="CP022989">
    <property type="protein sequence ID" value="ASV97952.1"/>
    <property type="molecule type" value="Genomic_DNA"/>
</dbReference>
<feature type="compositionally biased region" description="Low complexity" evidence="3">
    <location>
        <begin position="271"/>
        <end position="312"/>
    </location>
</feature>
<evidence type="ECO:0000256" key="1">
    <source>
        <dbReference type="ARBA" id="ARBA00010634"/>
    </source>
</evidence>
<dbReference type="RefSeq" id="WP_095418086.1">
    <property type="nucleotide sequence ID" value="NZ_CP022989.1"/>
</dbReference>
<dbReference type="KEGG" id="parb:CJU94_07085"/>
<dbReference type="AlphaFoldDB" id="A0A248VGE5"/>
<dbReference type="Proteomes" id="UP000215158">
    <property type="component" value="Chromosome 1"/>
</dbReference>
<feature type="signal peptide" evidence="4">
    <location>
        <begin position="1"/>
        <end position="32"/>
    </location>
</feature>
<keyword evidence="2 4" id="KW-0732">Signal</keyword>
<accession>A0A248VGE5</accession>